<dbReference type="Gene3D" id="1.10.10.10">
    <property type="entry name" value="Winged helix-like DNA-binding domain superfamily/Winged helix DNA-binding domain"/>
    <property type="match status" value="1"/>
</dbReference>
<reference evidence="7" key="1">
    <citation type="journal article" date="2014" name="Int. J. Syst. Evol. Microbiol.">
        <title>Complete genome sequence of Corynebacterium casei LMG S-19264T (=DSM 44701T), isolated from a smear-ripened cheese.</title>
        <authorList>
            <consortium name="US DOE Joint Genome Institute (JGI-PGF)"/>
            <person name="Walter F."/>
            <person name="Albersmeier A."/>
            <person name="Kalinowski J."/>
            <person name="Ruckert C."/>
        </authorList>
    </citation>
    <scope>NUCLEOTIDE SEQUENCE</scope>
    <source>
        <strain evidence="7">JCM 3276</strain>
    </source>
</reference>
<keyword evidence="8" id="KW-1185">Reference proteome</keyword>
<organism evidence="7 8">
    <name type="scientific">Actinokineospora fastidiosa</name>
    <dbReference type="NCBI Taxonomy" id="1816"/>
    <lineage>
        <taxon>Bacteria</taxon>
        <taxon>Bacillati</taxon>
        <taxon>Actinomycetota</taxon>
        <taxon>Actinomycetes</taxon>
        <taxon>Pseudonocardiales</taxon>
        <taxon>Pseudonocardiaceae</taxon>
        <taxon>Actinokineospora</taxon>
    </lineage>
</organism>
<gene>
    <name evidence="7" type="primary">actII-4</name>
    <name evidence="7" type="ORF">GCM10010171_61380</name>
</gene>
<dbReference type="InterPro" id="IPR001867">
    <property type="entry name" value="OmpR/PhoB-type_DNA-bd"/>
</dbReference>
<evidence type="ECO:0000256" key="3">
    <source>
        <dbReference type="ARBA" id="ARBA00023125"/>
    </source>
</evidence>
<dbReference type="InterPro" id="IPR005158">
    <property type="entry name" value="BTAD"/>
</dbReference>
<dbReference type="Pfam" id="PF00486">
    <property type="entry name" value="Trans_reg_C"/>
    <property type="match status" value="1"/>
</dbReference>
<evidence type="ECO:0000313" key="8">
    <source>
        <dbReference type="Proteomes" id="UP000660680"/>
    </source>
</evidence>
<dbReference type="Pfam" id="PF03704">
    <property type="entry name" value="BTAD"/>
    <property type="match status" value="1"/>
</dbReference>
<comment type="caution">
    <text evidence="7">The sequence shown here is derived from an EMBL/GenBank/DDBJ whole genome shotgun (WGS) entry which is preliminary data.</text>
</comment>
<dbReference type="PROSITE" id="PS51755">
    <property type="entry name" value="OMPR_PHOB"/>
    <property type="match status" value="1"/>
</dbReference>
<keyword evidence="2" id="KW-0805">Transcription regulation</keyword>
<dbReference type="PANTHER" id="PTHR35807:SF1">
    <property type="entry name" value="TRANSCRIPTIONAL REGULATOR REDD"/>
    <property type="match status" value="1"/>
</dbReference>
<protein>
    <submittedName>
        <fullName evidence="7">Actinorhodin operon activatory protein</fullName>
    </submittedName>
</protein>
<dbReference type="GO" id="GO:0003677">
    <property type="term" value="F:DNA binding"/>
    <property type="evidence" value="ECO:0007669"/>
    <property type="project" value="UniProtKB-UniRule"/>
</dbReference>
<dbReference type="InterPro" id="IPR036388">
    <property type="entry name" value="WH-like_DNA-bd_sf"/>
</dbReference>
<keyword evidence="4" id="KW-0804">Transcription</keyword>
<dbReference type="EMBL" id="BMRB01000009">
    <property type="protein sequence ID" value="GGS58046.1"/>
    <property type="molecule type" value="Genomic_DNA"/>
</dbReference>
<dbReference type="PANTHER" id="PTHR35807">
    <property type="entry name" value="TRANSCRIPTIONAL REGULATOR REDD-RELATED"/>
    <property type="match status" value="1"/>
</dbReference>
<accession>A0A918GRY1</accession>
<dbReference type="CDD" id="cd15831">
    <property type="entry name" value="BTAD"/>
    <property type="match status" value="1"/>
</dbReference>
<evidence type="ECO:0000256" key="2">
    <source>
        <dbReference type="ARBA" id="ARBA00023015"/>
    </source>
</evidence>
<feature type="DNA-binding region" description="OmpR/PhoB-type" evidence="5">
    <location>
        <begin position="1"/>
        <end position="94"/>
    </location>
</feature>
<evidence type="ECO:0000259" key="6">
    <source>
        <dbReference type="PROSITE" id="PS51755"/>
    </source>
</evidence>
<comment type="similarity">
    <text evidence="1">Belongs to the AfsR/DnrI/RedD regulatory family.</text>
</comment>
<evidence type="ECO:0000256" key="4">
    <source>
        <dbReference type="ARBA" id="ARBA00023163"/>
    </source>
</evidence>
<evidence type="ECO:0000256" key="5">
    <source>
        <dbReference type="PROSITE-ProRule" id="PRU01091"/>
    </source>
</evidence>
<dbReference type="InterPro" id="IPR051677">
    <property type="entry name" value="AfsR-DnrI-RedD_regulator"/>
</dbReference>
<sequence>MRMSLLGPVVISAGGVDRAPTAPKVRQLLAFLMLNADTVVRSSECIEELWAHSPPKSAMSTLQTYVLEIRRTLRAAGGGDGLLHTRNPGYQLDGRRVDWVEFQRLASAGRAAAAAGDHRQASARLSDALALWRGPALADVNPGPLSAAKVIEFEESRKVVLEQRIEADLALGRHRELLDELEPLTAAYPTHESIHAQYMVALCRCDQSERALAVYQRLRAVLVDNLGVEPTPRLRRLRQAVLSREPVLSSARFGGTRRAALPCAGY</sequence>
<evidence type="ECO:0000256" key="1">
    <source>
        <dbReference type="ARBA" id="ARBA00005820"/>
    </source>
</evidence>
<dbReference type="SMART" id="SM00862">
    <property type="entry name" value="Trans_reg_C"/>
    <property type="match status" value="1"/>
</dbReference>
<dbReference type="AlphaFoldDB" id="A0A918GRY1"/>
<reference evidence="7" key="2">
    <citation type="submission" date="2020-09" db="EMBL/GenBank/DDBJ databases">
        <authorList>
            <person name="Sun Q."/>
            <person name="Ohkuma M."/>
        </authorList>
    </citation>
    <scope>NUCLEOTIDE SEQUENCE</scope>
    <source>
        <strain evidence="7">JCM 3276</strain>
    </source>
</reference>
<dbReference type="InterPro" id="IPR016032">
    <property type="entry name" value="Sig_transdc_resp-reg_C-effctor"/>
</dbReference>
<dbReference type="GO" id="GO:0006355">
    <property type="term" value="P:regulation of DNA-templated transcription"/>
    <property type="evidence" value="ECO:0007669"/>
    <property type="project" value="InterPro"/>
</dbReference>
<dbReference type="Proteomes" id="UP000660680">
    <property type="component" value="Unassembled WGS sequence"/>
</dbReference>
<keyword evidence="3 5" id="KW-0238">DNA-binding</keyword>
<dbReference type="SUPFAM" id="SSF46894">
    <property type="entry name" value="C-terminal effector domain of the bipartite response regulators"/>
    <property type="match status" value="1"/>
</dbReference>
<dbReference type="Gene3D" id="1.25.40.10">
    <property type="entry name" value="Tetratricopeptide repeat domain"/>
    <property type="match status" value="1"/>
</dbReference>
<proteinExistence type="inferred from homology"/>
<evidence type="ECO:0000313" key="7">
    <source>
        <dbReference type="EMBL" id="GGS58046.1"/>
    </source>
</evidence>
<dbReference type="InterPro" id="IPR011990">
    <property type="entry name" value="TPR-like_helical_dom_sf"/>
</dbReference>
<dbReference type="SUPFAM" id="SSF48452">
    <property type="entry name" value="TPR-like"/>
    <property type="match status" value="1"/>
</dbReference>
<feature type="domain" description="OmpR/PhoB-type" evidence="6">
    <location>
        <begin position="1"/>
        <end position="94"/>
    </location>
</feature>
<name>A0A918GRY1_9PSEU</name>
<dbReference type="SMART" id="SM01043">
    <property type="entry name" value="BTAD"/>
    <property type="match status" value="1"/>
</dbReference>
<dbReference type="GO" id="GO:0000160">
    <property type="term" value="P:phosphorelay signal transduction system"/>
    <property type="evidence" value="ECO:0007669"/>
    <property type="project" value="InterPro"/>
</dbReference>